<dbReference type="Pfam" id="PF07228">
    <property type="entry name" value="SpoIIE"/>
    <property type="match status" value="1"/>
</dbReference>
<evidence type="ECO:0000313" key="5">
    <source>
        <dbReference type="EMBL" id="KAK9837981.1"/>
    </source>
</evidence>
<comment type="catalytic activity">
    <reaction evidence="2">
        <text>O-phospho-L-seryl-[protein] + H2O = L-seryl-[protein] + phosphate</text>
        <dbReference type="Rhea" id="RHEA:20629"/>
        <dbReference type="Rhea" id="RHEA-COMP:9863"/>
        <dbReference type="Rhea" id="RHEA-COMP:11604"/>
        <dbReference type="ChEBI" id="CHEBI:15377"/>
        <dbReference type="ChEBI" id="CHEBI:29999"/>
        <dbReference type="ChEBI" id="CHEBI:43474"/>
        <dbReference type="ChEBI" id="CHEBI:83421"/>
        <dbReference type="EC" id="3.1.3.16"/>
    </reaction>
</comment>
<dbReference type="SUPFAM" id="SSF81606">
    <property type="entry name" value="PP2C-like"/>
    <property type="match status" value="1"/>
</dbReference>
<protein>
    <recommendedName>
        <fullName evidence="2">Protein phosphatase</fullName>
        <ecNumber evidence="2">3.1.3.16</ecNumber>
    </recommendedName>
</protein>
<accession>A0AAW1RX79</accession>
<comment type="caution">
    <text evidence="1">Lacks conserved residue(s) required for the propagation of feature annotation.</text>
</comment>
<name>A0AAW1RX79_9CHLO</name>
<dbReference type="SMART" id="SM00331">
    <property type="entry name" value="PP2C_SIG"/>
    <property type="match status" value="1"/>
</dbReference>
<dbReference type="PANTHER" id="PTHR12320">
    <property type="entry name" value="PROTEIN PHOSPHATASE 2C"/>
    <property type="match status" value="1"/>
</dbReference>
<dbReference type="InterPro" id="IPR036392">
    <property type="entry name" value="PLAT/LH2_dom_sf"/>
</dbReference>
<comment type="catalytic activity">
    <reaction evidence="2">
        <text>O-phospho-L-threonyl-[protein] + H2O = L-threonyl-[protein] + phosphate</text>
        <dbReference type="Rhea" id="RHEA:47004"/>
        <dbReference type="Rhea" id="RHEA-COMP:11060"/>
        <dbReference type="Rhea" id="RHEA-COMP:11605"/>
        <dbReference type="ChEBI" id="CHEBI:15377"/>
        <dbReference type="ChEBI" id="CHEBI:30013"/>
        <dbReference type="ChEBI" id="CHEBI:43474"/>
        <dbReference type="ChEBI" id="CHEBI:61977"/>
        <dbReference type="EC" id="3.1.3.16"/>
    </reaction>
</comment>
<dbReference type="InterPro" id="IPR001024">
    <property type="entry name" value="PLAT/LH2_dom"/>
</dbReference>
<dbReference type="SMART" id="SM00332">
    <property type="entry name" value="PP2Cc"/>
    <property type="match status" value="1"/>
</dbReference>
<comment type="similarity">
    <text evidence="2">Belongs to the PP2C family.</text>
</comment>
<keyword evidence="2" id="KW-0460">Magnesium</keyword>
<feature type="domain" description="PLAT" evidence="3">
    <location>
        <begin position="93"/>
        <end position="209"/>
    </location>
</feature>
<dbReference type="EMBL" id="JALJOS010000006">
    <property type="protein sequence ID" value="KAK9837981.1"/>
    <property type="molecule type" value="Genomic_DNA"/>
</dbReference>
<reference evidence="5 6" key="1">
    <citation type="journal article" date="2024" name="Nat. Commun.">
        <title>Phylogenomics reveals the evolutionary origins of lichenization in chlorophyte algae.</title>
        <authorList>
            <person name="Puginier C."/>
            <person name="Libourel C."/>
            <person name="Otte J."/>
            <person name="Skaloud P."/>
            <person name="Haon M."/>
            <person name="Grisel S."/>
            <person name="Petersen M."/>
            <person name="Berrin J.G."/>
            <person name="Delaux P.M."/>
            <person name="Dal Grande F."/>
            <person name="Keller J."/>
        </authorList>
    </citation>
    <scope>NUCLEOTIDE SEQUENCE [LARGE SCALE GENOMIC DNA]</scope>
    <source>
        <strain evidence="5 6">SAG 2145</strain>
    </source>
</reference>
<dbReference type="Pfam" id="PF01477">
    <property type="entry name" value="PLAT"/>
    <property type="match status" value="1"/>
</dbReference>
<dbReference type="SUPFAM" id="SSF49723">
    <property type="entry name" value="Lipase/lipooxygenase domain (PLAT/LH2 domain)"/>
    <property type="match status" value="1"/>
</dbReference>
<dbReference type="EC" id="3.1.3.16" evidence="2"/>
<gene>
    <name evidence="5" type="ORF">WJX74_008994</name>
</gene>
<evidence type="ECO:0000256" key="2">
    <source>
        <dbReference type="RuleBase" id="RU366020"/>
    </source>
</evidence>
<dbReference type="InterPro" id="IPR036457">
    <property type="entry name" value="PPM-type-like_dom_sf"/>
</dbReference>
<feature type="domain" description="PPM-type phosphatase" evidence="4">
    <location>
        <begin position="250"/>
        <end position="500"/>
    </location>
</feature>
<dbReference type="GO" id="GO:0046872">
    <property type="term" value="F:metal ion binding"/>
    <property type="evidence" value="ECO:0007669"/>
    <property type="project" value="UniProtKB-UniRule"/>
</dbReference>
<comment type="cofactor">
    <cofactor evidence="2">
        <name>Mn(2+)</name>
        <dbReference type="ChEBI" id="CHEBI:29035"/>
    </cofactor>
</comment>
<keyword evidence="2" id="KW-0904">Protein phosphatase</keyword>
<organism evidence="5 6">
    <name type="scientific">Apatococcus lobatus</name>
    <dbReference type="NCBI Taxonomy" id="904363"/>
    <lineage>
        <taxon>Eukaryota</taxon>
        <taxon>Viridiplantae</taxon>
        <taxon>Chlorophyta</taxon>
        <taxon>core chlorophytes</taxon>
        <taxon>Trebouxiophyceae</taxon>
        <taxon>Chlorellales</taxon>
        <taxon>Chlorellaceae</taxon>
        <taxon>Apatococcus</taxon>
    </lineage>
</organism>
<dbReference type="InterPro" id="IPR001932">
    <property type="entry name" value="PPM-type_phosphatase-like_dom"/>
</dbReference>
<dbReference type="Proteomes" id="UP001438707">
    <property type="component" value="Unassembled WGS sequence"/>
</dbReference>
<dbReference type="GO" id="GO:0004722">
    <property type="term" value="F:protein serine/threonine phosphatase activity"/>
    <property type="evidence" value="ECO:0007669"/>
    <property type="project" value="UniProtKB-EC"/>
</dbReference>
<keyword evidence="2" id="KW-0464">Manganese</keyword>
<dbReference type="PROSITE" id="PS50095">
    <property type="entry name" value="PLAT"/>
    <property type="match status" value="1"/>
</dbReference>
<evidence type="ECO:0000259" key="3">
    <source>
        <dbReference type="PROSITE" id="PS50095"/>
    </source>
</evidence>
<dbReference type="InterPro" id="IPR039123">
    <property type="entry name" value="PPTC7"/>
</dbReference>
<sequence>MAGRLLKRQASLHQFANRFLHCAPSSIFTPHLAPFAFVAPPLYEPGCTGDCEARDLRQSLPDFGESFASAAALAEVAQQDSSEDPHVQLTAAGRYALEFFTGDVRGAGTPCPATIRLVGTEGESQDFVLGDNPEEPGFRRGESISYELEVDEDLGDLRSIFVRQANPSDGVGWYLEKIQLRGLEGVIEFPCHAWLGKDDAGDFNAAQERNLIPCGAVHLQEAIAEKLLEQPLSVHASGMSVAHPEKAKDPNARAVNRKHLGWGGEDAYFYDSSGRPGISGLGVADGVYMWKEQGIDSGRFSKSLMSSALQAVRQGAHDVLTVLKSAHKTVQEDEIQGSSTICLVTIDTRVGRLNSANLGDSGFLVLGKTPVNPEMHLKYRSPQQEHQFGCPYQLGHEEKADKPRHAMLATVPLMPNDVVVLGSDGLFDNMDSEQILEDVKSHIGEHKHPSAIAQHLVSIAYNNSMDRDLETPYSLAATEAFDMIYTGGKPDDITVVVAELR</sequence>
<dbReference type="Gene3D" id="2.60.60.20">
    <property type="entry name" value="PLAT/LH2 domain"/>
    <property type="match status" value="1"/>
</dbReference>
<proteinExistence type="inferred from homology"/>
<evidence type="ECO:0000256" key="1">
    <source>
        <dbReference type="PROSITE-ProRule" id="PRU00152"/>
    </source>
</evidence>
<evidence type="ECO:0000313" key="6">
    <source>
        <dbReference type="Proteomes" id="UP001438707"/>
    </source>
</evidence>
<dbReference type="PROSITE" id="PS51746">
    <property type="entry name" value="PPM_2"/>
    <property type="match status" value="1"/>
</dbReference>
<evidence type="ECO:0000259" key="4">
    <source>
        <dbReference type="PROSITE" id="PS51746"/>
    </source>
</evidence>
<keyword evidence="2" id="KW-0479">Metal-binding</keyword>
<dbReference type="Gene3D" id="3.60.40.10">
    <property type="entry name" value="PPM-type phosphatase domain"/>
    <property type="match status" value="1"/>
</dbReference>
<dbReference type="PANTHER" id="PTHR12320:SF1">
    <property type="entry name" value="PROTEIN PHOSPHATASE PTC7 HOMOLOG"/>
    <property type="match status" value="1"/>
</dbReference>
<dbReference type="SMART" id="SM00308">
    <property type="entry name" value="LH2"/>
    <property type="match status" value="1"/>
</dbReference>
<keyword evidence="2" id="KW-0378">Hydrolase</keyword>
<keyword evidence="6" id="KW-1185">Reference proteome</keyword>
<comment type="caution">
    <text evidence="5">The sequence shown here is derived from an EMBL/GenBank/DDBJ whole genome shotgun (WGS) entry which is preliminary data.</text>
</comment>
<comment type="cofactor">
    <cofactor evidence="2">
        <name>Mg(2+)</name>
        <dbReference type="ChEBI" id="CHEBI:18420"/>
    </cofactor>
</comment>
<dbReference type="AlphaFoldDB" id="A0AAW1RX79"/>